<keyword evidence="4" id="KW-0288">FMN</keyword>
<dbReference type="Gene3D" id="3.20.20.70">
    <property type="entry name" value="Aldolase class I"/>
    <property type="match status" value="1"/>
</dbReference>
<keyword evidence="5" id="KW-0521">NADP</keyword>
<protein>
    <recommendedName>
        <fullName evidence="7">NADH:flavin oxidoreductase/NADH oxidase N-terminal domain-containing protein</fullName>
    </recommendedName>
</protein>
<dbReference type="InterPro" id="IPR013785">
    <property type="entry name" value="Aldolase_TIM"/>
</dbReference>
<dbReference type="InterPro" id="IPR001155">
    <property type="entry name" value="OxRdtase_FMN_N"/>
</dbReference>
<sequence>MENGTSSATNQTIPLLTPFSMRNFNLSHRIVMPGMARMRSYGNVPQPHAAMYYSQRATPGGLLITEATGVSETAMAYHDMPGIWKKEQIEAWKPIIDAVHSNGAVFFCQLWHAGRVSHRATDICTRFSAKMMMQERKTNSVRYLLGFEIVKSCYVCAKQLIFVLDSQPNGEAPISSTDKPLAETSSNEFTTSDEFTPPRRLRTDEIPNIVNDFRLAARNAIEAGFDGVEIHGAHGYLIDQFMKDTVNDRTDFYGGSLENRCRFALEVVEAVTNEIGSDRVGVRLSPFANYMQSGDTEPQKLGVYMAKSLNRFRTLYCHMVEPRMKTATEAFECTESLTPMRKAFEGAFIVAGGYTREDGNKAVAEGRTDLVAYGRLFLANPDLPRRFKLDAPLNKYDRTSFYTSDPVVGYTDYPFLETEP</sequence>
<gene>
    <name evidence="8" type="ORF">HID58_031093</name>
</gene>
<dbReference type="PANTHER" id="PTHR22893">
    <property type="entry name" value="NADH OXIDOREDUCTASE-RELATED"/>
    <property type="match status" value="1"/>
</dbReference>
<evidence type="ECO:0000256" key="6">
    <source>
        <dbReference type="SAM" id="MobiDB-lite"/>
    </source>
</evidence>
<comment type="similarity">
    <text evidence="2">Belongs to the NADH:flavin oxidoreductase/NADH oxidase family.</text>
</comment>
<evidence type="ECO:0000259" key="7">
    <source>
        <dbReference type="Pfam" id="PF00724"/>
    </source>
</evidence>
<comment type="cofactor">
    <cofactor evidence="1">
        <name>FMN</name>
        <dbReference type="ChEBI" id="CHEBI:58210"/>
    </cofactor>
</comment>
<keyword evidence="3" id="KW-0285">Flavoprotein</keyword>
<dbReference type="Proteomes" id="UP000824890">
    <property type="component" value="Unassembled WGS sequence"/>
</dbReference>
<feature type="region of interest" description="Disordered" evidence="6">
    <location>
        <begin position="172"/>
        <end position="200"/>
    </location>
</feature>
<keyword evidence="9" id="KW-1185">Reference proteome</keyword>
<reference evidence="8 9" key="1">
    <citation type="submission" date="2021-05" db="EMBL/GenBank/DDBJ databases">
        <title>Genome Assembly of Synthetic Allotetraploid Brassica napus Reveals Homoeologous Exchanges between Subgenomes.</title>
        <authorList>
            <person name="Davis J.T."/>
        </authorList>
    </citation>
    <scope>NUCLEOTIDE SEQUENCE [LARGE SCALE GENOMIC DNA]</scope>
    <source>
        <strain evidence="9">cv. Da-Ae</strain>
        <tissue evidence="8">Seedling</tissue>
    </source>
</reference>
<evidence type="ECO:0000313" key="8">
    <source>
        <dbReference type="EMBL" id="KAH0916647.1"/>
    </source>
</evidence>
<dbReference type="CDD" id="cd02933">
    <property type="entry name" value="OYE_like_FMN"/>
    <property type="match status" value="1"/>
</dbReference>
<proteinExistence type="inferred from homology"/>
<name>A0ABQ8CHW5_BRANA</name>
<accession>A0ABQ8CHW5</accession>
<dbReference type="InterPro" id="IPR045247">
    <property type="entry name" value="Oye-like"/>
</dbReference>
<feature type="compositionally biased region" description="Polar residues" evidence="6">
    <location>
        <begin position="172"/>
        <end position="194"/>
    </location>
</feature>
<evidence type="ECO:0000256" key="4">
    <source>
        <dbReference type="ARBA" id="ARBA00022643"/>
    </source>
</evidence>
<organism evidence="8 9">
    <name type="scientific">Brassica napus</name>
    <name type="common">Rape</name>
    <dbReference type="NCBI Taxonomy" id="3708"/>
    <lineage>
        <taxon>Eukaryota</taxon>
        <taxon>Viridiplantae</taxon>
        <taxon>Streptophyta</taxon>
        <taxon>Embryophyta</taxon>
        <taxon>Tracheophyta</taxon>
        <taxon>Spermatophyta</taxon>
        <taxon>Magnoliopsida</taxon>
        <taxon>eudicotyledons</taxon>
        <taxon>Gunneridae</taxon>
        <taxon>Pentapetalae</taxon>
        <taxon>rosids</taxon>
        <taxon>malvids</taxon>
        <taxon>Brassicales</taxon>
        <taxon>Brassicaceae</taxon>
        <taxon>Brassiceae</taxon>
        <taxon>Brassica</taxon>
    </lineage>
</organism>
<comment type="caution">
    <text evidence="8">The sequence shown here is derived from an EMBL/GenBank/DDBJ whole genome shotgun (WGS) entry which is preliminary data.</text>
</comment>
<evidence type="ECO:0000256" key="5">
    <source>
        <dbReference type="ARBA" id="ARBA00022857"/>
    </source>
</evidence>
<dbReference type="Pfam" id="PF00724">
    <property type="entry name" value="Oxidored_FMN"/>
    <property type="match status" value="1"/>
</dbReference>
<feature type="domain" description="NADH:flavin oxidoreductase/NADH oxidase N-terminal" evidence="7">
    <location>
        <begin position="15"/>
        <end position="392"/>
    </location>
</feature>
<evidence type="ECO:0000256" key="1">
    <source>
        <dbReference type="ARBA" id="ARBA00001917"/>
    </source>
</evidence>
<evidence type="ECO:0000256" key="3">
    <source>
        <dbReference type="ARBA" id="ARBA00022630"/>
    </source>
</evidence>
<dbReference type="PANTHER" id="PTHR22893:SF107">
    <property type="entry name" value="12-OXOPHYTODIENOATE REDUCTASE-LIKE PROTEIN 1-RELATED"/>
    <property type="match status" value="1"/>
</dbReference>
<dbReference type="SUPFAM" id="SSF51395">
    <property type="entry name" value="FMN-linked oxidoreductases"/>
    <property type="match status" value="1"/>
</dbReference>
<dbReference type="EMBL" id="JAGKQM010000008">
    <property type="protein sequence ID" value="KAH0916647.1"/>
    <property type="molecule type" value="Genomic_DNA"/>
</dbReference>
<evidence type="ECO:0000313" key="9">
    <source>
        <dbReference type="Proteomes" id="UP000824890"/>
    </source>
</evidence>
<evidence type="ECO:0000256" key="2">
    <source>
        <dbReference type="ARBA" id="ARBA00005979"/>
    </source>
</evidence>